<dbReference type="Gene3D" id="2.160.20.10">
    <property type="entry name" value="Single-stranded right-handed beta-helix, Pectin lyase-like"/>
    <property type="match status" value="1"/>
</dbReference>
<gene>
    <name evidence="5" type="ORF">L0668_01285</name>
</gene>
<proteinExistence type="inferred from homology"/>
<dbReference type="InterPro" id="IPR000743">
    <property type="entry name" value="Glyco_hydro_28"/>
</dbReference>
<dbReference type="PANTHER" id="PTHR31339">
    <property type="entry name" value="PECTIN LYASE-RELATED"/>
    <property type="match status" value="1"/>
</dbReference>
<dbReference type="Proteomes" id="UP001521137">
    <property type="component" value="Unassembled WGS sequence"/>
</dbReference>
<dbReference type="SUPFAM" id="SSF51126">
    <property type="entry name" value="Pectin lyase-like"/>
    <property type="match status" value="1"/>
</dbReference>
<evidence type="ECO:0000256" key="1">
    <source>
        <dbReference type="ARBA" id="ARBA00008834"/>
    </source>
</evidence>
<evidence type="ECO:0000313" key="5">
    <source>
        <dbReference type="EMBL" id="MCF2946725.1"/>
    </source>
</evidence>
<dbReference type="InterPro" id="IPR012334">
    <property type="entry name" value="Pectin_lyas_fold"/>
</dbReference>
<protein>
    <submittedName>
        <fullName evidence="5">Glycoside hydrolase family 28 protein</fullName>
    </submittedName>
</protein>
<comment type="caution">
    <text evidence="5">The sequence shown here is derived from an EMBL/GenBank/DDBJ whole genome shotgun (WGS) entry which is preliminary data.</text>
</comment>
<accession>A0ABS9D2R2</accession>
<sequence length="472" mass="52483">MNHRHLSQFDQVRRLQLFVPVSLLLILILLGGFISDVKAADWSDVEKIVATIELPKIPTGEADIRNFGASPGAAKNILPAINKAIAHLVKSGGGKVVIPAGLWHVKGPIHLKSKINLHLQDGARILFVGEVSDYLPVVKQRWEGTEVYSYSPMIYASNVEDVAITGKGEIDGNVNSPFHAWHKLQNEDISKLRKMGFSGVPVAQRVFAEGTYLRPGLIQIFGGKRILLEGFTALNSPFWVNHVVAASHVTVRNILVDSHFPNNDGIDIESSEYVLVENNVFKTGDDSVVIKSGRDLDGRTIGLPSRKIVVRNNEMGGEDGIGMGSEMSGGISDVFITDNIMHSGDSAFRFKANLDRGGTVERIYVRNFVIDRFKHLFWFQLNYPSEHGGEFETIYKNIEFSNIAAKKVETAFFIRGTHQFPLKNVLFKNINISETENTFDIQNALDLEFEDVTIEGQRIKGIMSWLDESASH</sequence>
<dbReference type="GO" id="GO:0016787">
    <property type="term" value="F:hydrolase activity"/>
    <property type="evidence" value="ECO:0007669"/>
    <property type="project" value="UniProtKB-KW"/>
</dbReference>
<evidence type="ECO:0000256" key="3">
    <source>
        <dbReference type="ARBA" id="ARBA00023295"/>
    </source>
</evidence>
<reference evidence="5 6" key="1">
    <citation type="submission" date="2022-01" db="EMBL/GenBank/DDBJ databases">
        <title>Paraglaciecola sp. G1-23.</title>
        <authorList>
            <person name="Jin M.S."/>
            <person name="Han D.M."/>
            <person name="Kim H.M."/>
            <person name="Jeon C.O."/>
        </authorList>
    </citation>
    <scope>NUCLEOTIDE SEQUENCE [LARGE SCALE GENOMIC DNA]</scope>
    <source>
        <strain evidence="5 6">G1-23</strain>
    </source>
</reference>
<keyword evidence="2 4" id="KW-0378">Hydrolase</keyword>
<dbReference type="RefSeq" id="WP_235310250.1">
    <property type="nucleotide sequence ID" value="NZ_JAKGAS010000001.1"/>
</dbReference>
<dbReference type="PANTHER" id="PTHR31339:SF9">
    <property type="entry name" value="PLASMIN AND FIBRONECTIN-BINDING PROTEIN A"/>
    <property type="match status" value="1"/>
</dbReference>
<evidence type="ECO:0000256" key="2">
    <source>
        <dbReference type="ARBA" id="ARBA00022801"/>
    </source>
</evidence>
<keyword evidence="3 4" id="KW-0326">Glycosidase</keyword>
<evidence type="ECO:0000256" key="4">
    <source>
        <dbReference type="RuleBase" id="RU361169"/>
    </source>
</evidence>
<dbReference type="InterPro" id="IPR051801">
    <property type="entry name" value="GH28_Enzymes"/>
</dbReference>
<keyword evidence="6" id="KW-1185">Reference proteome</keyword>
<evidence type="ECO:0000313" key="6">
    <source>
        <dbReference type="Proteomes" id="UP001521137"/>
    </source>
</evidence>
<dbReference type="EMBL" id="JAKGAS010000001">
    <property type="protein sequence ID" value="MCF2946725.1"/>
    <property type="molecule type" value="Genomic_DNA"/>
</dbReference>
<name>A0ABS9D2R2_9ALTE</name>
<dbReference type="Pfam" id="PF00295">
    <property type="entry name" value="Glyco_hydro_28"/>
    <property type="match status" value="1"/>
</dbReference>
<comment type="similarity">
    <text evidence="1 4">Belongs to the glycosyl hydrolase 28 family.</text>
</comment>
<dbReference type="InterPro" id="IPR011050">
    <property type="entry name" value="Pectin_lyase_fold/virulence"/>
</dbReference>
<organism evidence="5 6">
    <name type="scientific">Paraglaciecola algarum</name>
    <dbReference type="NCBI Taxonomy" id="3050085"/>
    <lineage>
        <taxon>Bacteria</taxon>
        <taxon>Pseudomonadati</taxon>
        <taxon>Pseudomonadota</taxon>
        <taxon>Gammaproteobacteria</taxon>
        <taxon>Alteromonadales</taxon>
        <taxon>Alteromonadaceae</taxon>
        <taxon>Paraglaciecola</taxon>
    </lineage>
</organism>